<dbReference type="InterPro" id="IPR022643">
    <property type="entry name" value="De-COase2_C"/>
</dbReference>
<dbReference type="GO" id="GO:0005737">
    <property type="term" value="C:cytoplasm"/>
    <property type="evidence" value="ECO:0007669"/>
    <property type="project" value="TreeGrafter"/>
</dbReference>
<accession>A0A9W6YT11</accession>
<keyword evidence="10" id="KW-1185">Reference proteome</keyword>
<dbReference type="AlphaFoldDB" id="A0A9W6YT11"/>
<dbReference type="Gene3D" id="2.40.37.10">
    <property type="entry name" value="Lyase, Ornithine Decarboxylase, Chain A, domain 1"/>
    <property type="match status" value="1"/>
</dbReference>
<dbReference type="GO" id="GO:0033387">
    <property type="term" value="P:putrescine biosynthetic process from arginine, via ornithine"/>
    <property type="evidence" value="ECO:0007669"/>
    <property type="project" value="TreeGrafter"/>
</dbReference>
<dbReference type="GO" id="GO:0004586">
    <property type="term" value="F:ornithine decarboxylase activity"/>
    <property type="evidence" value="ECO:0007669"/>
    <property type="project" value="TreeGrafter"/>
</dbReference>
<dbReference type="PRINTS" id="PR01179">
    <property type="entry name" value="ODADCRBXLASE"/>
</dbReference>
<proteinExistence type="inferred from homology"/>
<evidence type="ECO:0000256" key="1">
    <source>
        <dbReference type="ARBA" id="ARBA00001933"/>
    </source>
</evidence>
<evidence type="ECO:0000256" key="4">
    <source>
        <dbReference type="ARBA" id="ARBA00022898"/>
    </source>
</evidence>
<gene>
    <name evidence="9" type="ORF">Amon01_000074700</name>
</gene>
<comment type="cofactor">
    <cofactor evidence="1">
        <name>pyridoxal 5'-phosphate</name>
        <dbReference type="ChEBI" id="CHEBI:597326"/>
    </cofactor>
</comment>
<evidence type="ECO:0000256" key="2">
    <source>
        <dbReference type="ARBA" id="ARBA00008872"/>
    </source>
</evidence>
<evidence type="ECO:0000313" key="9">
    <source>
        <dbReference type="EMBL" id="GMG19798.1"/>
    </source>
</evidence>
<dbReference type="Pfam" id="PF02784">
    <property type="entry name" value="Orn_Arg_deC_N"/>
    <property type="match status" value="1"/>
</dbReference>
<evidence type="ECO:0000313" key="10">
    <source>
        <dbReference type="Proteomes" id="UP001165063"/>
    </source>
</evidence>
<reference evidence="9" key="1">
    <citation type="submission" date="2023-04" db="EMBL/GenBank/DDBJ databases">
        <title>Ambrosiozyma monospora NBRC 1965.</title>
        <authorList>
            <person name="Ichikawa N."/>
            <person name="Sato H."/>
            <person name="Tonouchi N."/>
        </authorList>
    </citation>
    <scope>NUCLEOTIDE SEQUENCE</scope>
    <source>
        <strain evidence="9">NBRC 1965</strain>
    </source>
</reference>
<dbReference type="SUPFAM" id="SSF50621">
    <property type="entry name" value="Alanine racemase C-terminal domain-like"/>
    <property type="match status" value="1"/>
</dbReference>
<dbReference type="OrthoDB" id="5034579at2759"/>
<keyword evidence="5" id="KW-0456">Lyase</keyword>
<dbReference type="Pfam" id="PF00278">
    <property type="entry name" value="Orn_DAP_Arg_deC"/>
    <property type="match status" value="1"/>
</dbReference>
<feature type="domain" description="Orn/DAP/Arg decarboxylase 2 C-terminal" evidence="7">
    <location>
        <begin position="184"/>
        <end position="314"/>
    </location>
</feature>
<name>A0A9W6YT11_AMBMO</name>
<dbReference type="SUPFAM" id="SSF51419">
    <property type="entry name" value="PLP-binding barrel"/>
    <property type="match status" value="1"/>
</dbReference>
<protein>
    <submittedName>
        <fullName evidence="9">Unnamed protein product</fullName>
    </submittedName>
</protein>
<keyword evidence="4" id="KW-0663">Pyridoxal phosphate</keyword>
<dbReference type="InterPro" id="IPR002433">
    <property type="entry name" value="Orn_de-COase"/>
</dbReference>
<organism evidence="9 10">
    <name type="scientific">Ambrosiozyma monospora</name>
    <name type="common">Yeast</name>
    <name type="synonym">Endomycopsis monosporus</name>
    <dbReference type="NCBI Taxonomy" id="43982"/>
    <lineage>
        <taxon>Eukaryota</taxon>
        <taxon>Fungi</taxon>
        <taxon>Dikarya</taxon>
        <taxon>Ascomycota</taxon>
        <taxon>Saccharomycotina</taxon>
        <taxon>Pichiomycetes</taxon>
        <taxon>Pichiales</taxon>
        <taxon>Pichiaceae</taxon>
        <taxon>Ambrosiozyma</taxon>
    </lineage>
</organism>
<dbReference type="PANTHER" id="PTHR11482:SF6">
    <property type="entry name" value="ORNITHINE DECARBOXYLASE 1-RELATED"/>
    <property type="match status" value="1"/>
</dbReference>
<comment type="caution">
    <text evidence="9">The sequence shown here is derived from an EMBL/GenBank/DDBJ whole genome shotgun (WGS) entry which is preliminary data.</text>
</comment>
<comment type="similarity">
    <text evidence="2 6">Belongs to the Orn/Lys/Arg decarboxylase class-II family.</text>
</comment>
<dbReference type="InterPro" id="IPR022644">
    <property type="entry name" value="De-COase2_N"/>
</dbReference>
<evidence type="ECO:0000256" key="5">
    <source>
        <dbReference type="ARBA" id="ARBA00023239"/>
    </source>
</evidence>
<sequence>MMLNLGVTPNKIIYANPCKSIPYIRYANDHKINLTTVDNIDELNKISKYHPHCGILIRIQTFDQNSTCPLSVKFGADANYAIELIQRCKELNLNLKGVAFHVGSGCNDLNTIQRAIEDSRYLFDLADREFSIKFDTLDIGGGFTDLTFTPVAESMNHWLNLKFPLDQFGHVKIYSELGRFLSSSLFTLVTNITSKRGGLQKERLYLNDGLYGNLNCVLFDHQVVTAKVATSKGVFKYFETCGNGTHNDNGGTHNSNNSDNNNLSTTSSTTTTTLFHKEYSIWGPTCDGLDCISPSCKLTHEVDIGDWIYFENVGAYTSAASTNFNGFDVVNTKCLYID</sequence>
<keyword evidence="3" id="KW-0210">Decarboxylase</keyword>
<dbReference type="PRINTS" id="PR01182">
    <property type="entry name" value="ORNDCRBXLASE"/>
</dbReference>
<dbReference type="Gene3D" id="3.20.20.10">
    <property type="entry name" value="Alanine racemase"/>
    <property type="match status" value="1"/>
</dbReference>
<evidence type="ECO:0000256" key="6">
    <source>
        <dbReference type="RuleBase" id="RU003737"/>
    </source>
</evidence>
<evidence type="ECO:0000259" key="7">
    <source>
        <dbReference type="Pfam" id="PF00278"/>
    </source>
</evidence>
<dbReference type="InterPro" id="IPR029066">
    <property type="entry name" value="PLP-binding_barrel"/>
</dbReference>
<evidence type="ECO:0000259" key="8">
    <source>
        <dbReference type="Pfam" id="PF02784"/>
    </source>
</evidence>
<dbReference type="InterPro" id="IPR009006">
    <property type="entry name" value="Ala_racemase/Decarboxylase_C"/>
</dbReference>
<evidence type="ECO:0000256" key="3">
    <source>
        <dbReference type="ARBA" id="ARBA00022793"/>
    </source>
</evidence>
<feature type="domain" description="Orn/DAP/Arg decarboxylase 2 N-terminal" evidence="8">
    <location>
        <begin position="2"/>
        <end position="182"/>
    </location>
</feature>
<dbReference type="InterPro" id="IPR000183">
    <property type="entry name" value="Orn/DAP/Arg_de-COase"/>
</dbReference>
<dbReference type="EMBL" id="BSXU01000208">
    <property type="protein sequence ID" value="GMG19798.1"/>
    <property type="molecule type" value="Genomic_DNA"/>
</dbReference>
<dbReference type="Proteomes" id="UP001165063">
    <property type="component" value="Unassembled WGS sequence"/>
</dbReference>
<dbReference type="PANTHER" id="PTHR11482">
    <property type="entry name" value="ARGININE/DIAMINOPIMELATE/ORNITHINE DECARBOXYLASE"/>
    <property type="match status" value="1"/>
</dbReference>